<reference evidence="2 3" key="1">
    <citation type="journal article" date="2013" name="ISME J.">
        <title>A metabolic model for members of the genus Tetrasphaera involved in enhanced biological phosphorus removal.</title>
        <authorList>
            <person name="Kristiansen R."/>
            <person name="Nguyen H.T.T."/>
            <person name="Saunders A.M."/>
            <person name="Nielsen J.L."/>
            <person name="Wimmer R."/>
            <person name="Le V.Q."/>
            <person name="McIlroy S.J."/>
            <person name="Petrovski S."/>
            <person name="Seviour R.J."/>
            <person name="Calteau A."/>
            <person name="Nielsen K.L."/>
            <person name="Nielsen P.H."/>
        </authorList>
    </citation>
    <scope>NUCLEOTIDE SEQUENCE [LARGE SCALE GENOMIC DNA]</scope>
    <source>
        <strain evidence="2 3">Ben110</strain>
    </source>
</reference>
<keyword evidence="3" id="KW-1185">Reference proteome</keyword>
<comment type="caution">
    <text evidence="2">The sequence shown here is derived from an EMBL/GenBank/DDBJ whole genome shotgun (WGS) entry which is preliminary data.</text>
</comment>
<organism evidence="2 3">
    <name type="scientific">Nostocoides australiense Ben110</name>
    <dbReference type="NCBI Taxonomy" id="1193182"/>
    <lineage>
        <taxon>Bacteria</taxon>
        <taxon>Bacillati</taxon>
        <taxon>Actinomycetota</taxon>
        <taxon>Actinomycetes</taxon>
        <taxon>Micrococcales</taxon>
        <taxon>Intrasporangiaceae</taxon>
        <taxon>Nostocoides</taxon>
    </lineage>
</organism>
<sequence>MVSGNPAELRNAAAKARGAQQSLDSDLRAVESVYNSLRFDVPNKGKIDDLLRDARQKLNAAKEGLGEFEKRLTSVAQQLENINRS</sequence>
<dbReference type="STRING" id="1193182.BN11_4780001"/>
<feature type="region of interest" description="Disordered" evidence="1">
    <location>
        <begin position="1"/>
        <end position="22"/>
    </location>
</feature>
<evidence type="ECO:0000313" key="3">
    <source>
        <dbReference type="Proteomes" id="UP000035763"/>
    </source>
</evidence>
<protein>
    <submittedName>
        <fullName evidence="2">Uncharacterized protein</fullName>
    </submittedName>
</protein>
<dbReference type="EMBL" id="CAJA01000421">
    <property type="protein sequence ID" value="CCH74753.1"/>
    <property type="molecule type" value="Genomic_DNA"/>
</dbReference>
<dbReference type="RefSeq" id="WP_048700113.1">
    <property type="nucleotide sequence ID" value="NZ_HG764815.1"/>
</dbReference>
<evidence type="ECO:0000256" key="1">
    <source>
        <dbReference type="SAM" id="MobiDB-lite"/>
    </source>
</evidence>
<evidence type="ECO:0000313" key="2">
    <source>
        <dbReference type="EMBL" id="CCH74753.1"/>
    </source>
</evidence>
<name>W6JYW4_9MICO</name>
<dbReference type="Gene3D" id="1.10.287.1060">
    <property type="entry name" value="ESAT-6-like"/>
    <property type="match status" value="1"/>
</dbReference>
<dbReference type="Proteomes" id="UP000035763">
    <property type="component" value="Unassembled WGS sequence"/>
</dbReference>
<gene>
    <name evidence="2" type="ORF">BN11_4780001</name>
</gene>
<accession>W6JYW4</accession>
<proteinExistence type="predicted"/>
<dbReference type="OrthoDB" id="5191619at2"/>
<dbReference type="AlphaFoldDB" id="W6JYW4"/>